<accession>A0A1E7Q3D1</accession>
<feature type="signal peptide" evidence="13">
    <location>
        <begin position="1"/>
        <end position="26"/>
    </location>
</feature>
<reference evidence="17" key="1">
    <citation type="submission" date="2016-09" db="EMBL/GenBank/DDBJ databases">
        <authorList>
            <person name="Wan X."/>
            <person name="Hou S."/>
        </authorList>
    </citation>
    <scope>NUCLEOTIDE SEQUENCE [LARGE SCALE GENOMIC DNA]</scope>
    <source>
        <strain evidence="17">KH87</strain>
    </source>
</reference>
<dbReference type="OrthoDB" id="5987490at2"/>
<dbReference type="STRING" id="1628148.BI198_02970"/>
<keyword evidence="7" id="KW-0406">Ion transport</keyword>
<evidence type="ECO:0000256" key="6">
    <source>
        <dbReference type="ARBA" id="ARBA00023004"/>
    </source>
</evidence>
<evidence type="ECO:0000256" key="7">
    <source>
        <dbReference type="ARBA" id="ARBA00023065"/>
    </source>
</evidence>
<keyword evidence="3 11" id="KW-1134">Transmembrane beta strand</keyword>
<comment type="similarity">
    <text evidence="11 12">Belongs to the TonB-dependent receptor family.</text>
</comment>
<keyword evidence="10 11" id="KW-0998">Cell outer membrane</keyword>
<dbReference type="PANTHER" id="PTHR32552">
    <property type="entry name" value="FERRICHROME IRON RECEPTOR-RELATED"/>
    <property type="match status" value="1"/>
</dbReference>
<dbReference type="Pfam" id="PF00593">
    <property type="entry name" value="TonB_dep_Rec_b-barrel"/>
    <property type="match status" value="1"/>
</dbReference>
<keyword evidence="6" id="KW-0408">Iron</keyword>
<evidence type="ECO:0000256" key="9">
    <source>
        <dbReference type="ARBA" id="ARBA00023136"/>
    </source>
</evidence>
<dbReference type="InterPro" id="IPR000531">
    <property type="entry name" value="Beta-barrel_TonB"/>
</dbReference>
<evidence type="ECO:0000313" key="17">
    <source>
        <dbReference type="Proteomes" id="UP000242258"/>
    </source>
</evidence>
<keyword evidence="5 11" id="KW-0812">Transmembrane</keyword>
<dbReference type="SUPFAM" id="SSF56935">
    <property type="entry name" value="Porins"/>
    <property type="match status" value="1"/>
</dbReference>
<sequence>MSNGKAKYTYIALAISAALTSSLAQAQQEDEFKGIEKIVVTAQKRVQSLQEVPASISAFGANEMKENQMVKIDDVISATPNLSFTPFSEADPQLSIRGISSTADGVGGDPSVVVFINDIAINRAGGANLDIYDLERVEVMRGPQGTLYGKNAVGGAINFITKAPEEFFSAEVSATLGDYNLRELKGHVNFAIASDTAVRISGLTKDRDGFQKNLVTGKDVDDANTKSIRGQISHSFDNGLDVLVSTEYTKNDTAAGSRVPFPIGTFVTDGYDDAGLVPNDNPREVEPNTDGYFKRDVSNSFVKITKELDIGTVTSLTSYRHTKFDWLQDLVGLPISVVQLKTVNLATEKDKQFTQELRINGLSMADKLNWVAGVYYSTEDVDRTESYDRTYRFLSTQQPLPGKSLVSFPEFDQFATIESKAVFAQGTYAFTDKLNVTIGGRYTVDDKDIDLAINDLLAGKTPGPDEIFTLAPADEVYAITASDSWSSFTPKIAVDYQLTADAMIYTSASKGYKAGGFQSAPSNKISAEQSFDPEEVINYEIGAKTQWFNNKVRLNSNLFYMDYSNLQFFELVGTGADSLLVVQSTNAEIKGLELEMLVRPTQDLQLGFNYALLDTELGAYINAAGKDFTGNKLSRSPESSYSLSAQYWLDLAGKGTMSFRTAYEYTGDQFFDANNDPVVGGESGYGLLNASVRYESTSGDWNVTAWAKNLTDELYRSTSITAADTGFARIGNPRTVGVTFNMYFE</sequence>
<evidence type="ECO:0000256" key="4">
    <source>
        <dbReference type="ARBA" id="ARBA00022496"/>
    </source>
</evidence>
<dbReference type="InterPro" id="IPR036942">
    <property type="entry name" value="Beta-barrel_TonB_sf"/>
</dbReference>
<keyword evidence="2 11" id="KW-0813">Transport</keyword>
<evidence type="ECO:0008006" key="18">
    <source>
        <dbReference type="Google" id="ProtNLM"/>
    </source>
</evidence>
<keyword evidence="9 11" id="KW-0472">Membrane</keyword>
<evidence type="ECO:0000256" key="3">
    <source>
        <dbReference type="ARBA" id="ARBA00022452"/>
    </source>
</evidence>
<dbReference type="RefSeq" id="WP_070048216.1">
    <property type="nucleotide sequence ID" value="NZ_CBCSDO010000001.1"/>
</dbReference>
<dbReference type="AlphaFoldDB" id="A0A1E7Q3D1"/>
<proteinExistence type="inferred from homology"/>
<organism evidence="16 17">
    <name type="scientific">Rheinheimera salexigens</name>
    <dbReference type="NCBI Taxonomy" id="1628148"/>
    <lineage>
        <taxon>Bacteria</taxon>
        <taxon>Pseudomonadati</taxon>
        <taxon>Pseudomonadota</taxon>
        <taxon>Gammaproteobacteria</taxon>
        <taxon>Chromatiales</taxon>
        <taxon>Chromatiaceae</taxon>
        <taxon>Rheinheimera</taxon>
    </lineage>
</organism>
<feature type="chain" id="PRO_5009200309" description="TonB-dependent receptor" evidence="13">
    <location>
        <begin position="27"/>
        <end position="745"/>
    </location>
</feature>
<keyword evidence="17" id="KW-1185">Reference proteome</keyword>
<dbReference type="InterPro" id="IPR039426">
    <property type="entry name" value="TonB-dep_rcpt-like"/>
</dbReference>
<evidence type="ECO:0000313" key="16">
    <source>
        <dbReference type="EMBL" id="OEY68649.1"/>
    </source>
</evidence>
<keyword evidence="4" id="KW-0410">Iron transport</keyword>
<evidence type="ECO:0000259" key="14">
    <source>
        <dbReference type="Pfam" id="PF00593"/>
    </source>
</evidence>
<name>A0A1E7Q3D1_9GAMM</name>
<dbReference type="GO" id="GO:0009279">
    <property type="term" value="C:cell outer membrane"/>
    <property type="evidence" value="ECO:0007669"/>
    <property type="project" value="UniProtKB-SubCell"/>
</dbReference>
<feature type="domain" description="TonB-dependent receptor-like beta-barrel" evidence="14">
    <location>
        <begin position="262"/>
        <end position="710"/>
    </location>
</feature>
<dbReference type="Proteomes" id="UP000242258">
    <property type="component" value="Unassembled WGS sequence"/>
</dbReference>
<keyword evidence="13" id="KW-0732">Signal</keyword>
<gene>
    <name evidence="16" type="ORF">BI198_02970</name>
</gene>
<dbReference type="InterPro" id="IPR012910">
    <property type="entry name" value="Plug_dom"/>
</dbReference>
<dbReference type="EMBL" id="MKEK01000001">
    <property type="protein sequence ID" value="OEY68649.1"/>
    <property type="molecule type" value="Genomic_DNA"/>
</dbReference>
<evidence type="ECO:0000256" key="5">
    <source>
        <dbReference type="ARBA" id="ARBA00022692"/>
    </source>
</evidence>
<evidence type="ECO:0000256" key="8">
    <source>
        <dbReference type="ARBA" id="ARBA00023077"/>
    </source>
</evidence>
<protein>
    <recommendedName>
        <fullName evidence="18">TonB-dependent receptor</fullName>
    </recommendedName>
</protein>
<dbReference type="Pfam" id="PF07715">
    <property type="entry name" value="Plug"/>
    <property type="match status" value="1"/>
</dbReference>
<evidence type="ECO:0000256" key="11">
    <source>
        <dbReference type="PROSITE-ProRule" id="PRU01360"/>
    </source>
</evidence>
<dbReference type="PANTHER" id="PTHR32552:SF81">
    <property type="entry name" value="TONB-DEPENDENT OUTER MEMBRANE RECEPTOR"/>
    <property type="match status" value="1"/>
</dbReference>
<evidence type="ECO:0000259" key="15">
    <source>
        <dbReference type="Pfam" id="PF07715"/>
    </source>
</evidence>
<evidence type="ECO:0000256" key="2">
    <source>
        <dbReference type="ARBA" id="ARBA00022448"/>
    </source>
</evidence>
<evidence type="ECO:0000256" key="13">
    <source>
        <dbReference type="SAM" id="SignalP"/>
    </source>
</evidence>
<feature type="domain" description="TonB-dependent receptor plug" evidence="15">
    <location>
        <begin position="49"/>
        <end position="156"/>
    </location>
</feature>
<dbReference type="Gene3D" id="2.40.170.20">
    <property type="entry name" value="TonB-dependent receptor, beta-barrel domain"/>
    <property type="match status" value="1"/>
</dbReference>
<dbReference type="PROSITE" id="PS52016">
    <property type="entry name" value="TONB_DEPENDENT_REC_3"/>
    <property type="match status" value="1"/>
</dbReference>
<keyword evidence="8 12" id="KW-0798">TonB box</keyword>
<evidence type="ECO:0000256" key="10">
    <source>
        <dbReference type="ARBA" id="ARBA00023237"/>
    </source>
</evidence>
<evidence type="ECO:0000256" key="12">
    <source>
        <dbReference type="RuleBase" id="RU003357"/>
    </source>
</evidence>
<dbReference type="GO" id="GO:0006826">
    <property type="term" value="P:iron ion transport"/>
    <property type="evidence" value="ECO:0007669"/>
    <property type="project" value="UniProtKB-KW"/>
</dbReference>
<comment type="subcellular location">
    <subcellularLocation>
        <location evidence="1 11">Cell outer membrane</location>
        <topology evidence="1 11">Multi-pass membrane protein</topology>
    </subcellularLocation>
</comment>
<evidence type="ECO:0000256" key="1">
    <source>
        <dbReference type="ARBA" id="ARBA00004571"/>
    </source>
</evidence>
<dbReference type="CDD" id="cd01347">
    <property type="entry name" value="ligand_gated_channel"/>
    <property type="match status" value="1"/>
</dbReference>
<comment type="caution">
    <text evidence="16">The sequence shown here is derived from an EMBL/GenBank/DDBJ whole genome shotgun (WGS) entry which is preliminary data.</text>
</comment>